<dbReference type="Proteomes" id="UP000249799">
    <property type="component" value="Chromosome"/>
</dbReference>
<dbReference type="EMBL" id="CP030032">
    <property type="protein sequence ID" value="AWV88465.1"/>
    <property type="molecule type" value="Genomic_DNA"/>
</dbReference>
<name>A0A2Z4FI37_9DELT</name>
<keyword evidence="4" id="KW-0067">ATP-binding</keyword>
<dbReference type="InterPro" id="IPR011009">
    <property type="entry name" value="Kinase-like_dom_sf"/>
</dbReference>
<evidence type="ECO:0000256" key="2">
    <source>
        <dbReference type="ARBA" id="ARBA00022741"/>
    </source>
</evidence>
<accession>A0A2Z4FI37</accession>
<dbReference type="Pfam" id="PF00069">
    <property type="entry name" value="Pkinase"/>
    <property type="match status" value="1"/>
</dbReference>
<dbReference type="Gene3D" id="1.10.510.10">
    <property type="entry name" value="Transferase(Phosphotransferase) domain 1"/>
    <property type="match status" value="1"/>
</dbReference>
<keyword evidence="1" id="KW-0808">Transferase</keyword>
<organism evidence="7 8">
    <name type="scientific">Bradymonas sediminis</name>
    <dbReference type="NCBI Taxonomy" id="1548548"/>
    <lineage>
        <taxon>Bacteria</taxon>
        <taxon>Deltaproteobacteria</taxon>
        <taxon>Bradymonadales</taxon>
        <taxon>Bradymonadaceae</taxon>
        <taxon>Bradymonas</taxon>
    </lineage>
</organism>
<keyword evidence="6" id="KW-0472">Membrane</keyword>
<dbReference type="SMART" id="SM00220">
    <property type="entry name" value="S_TKc"/>
    <property type="match status" value="1"/>
</dbReference>
<dbReference type="PROSITE" id="PS00107">
    <property type="entry name" value="PROTEIN_KINASE_ATP"/>
    <property type="match status" value="1"/>
</dbReference>
<evidence type="ECO:0000256" key="1">
    <source>
        <dbReference type="ARBA" id="ARBA00022679"/>
    </source>
</evidence>
<dbReference type="RefSeq" id="WP_111332238.1">
    <property type="nucleotide sequence ID" value="NZ_CP030032.1"/>
</dbReference>
<evidence type="ECO:0000256" key="4">
    <source>
        <dbReference type="ARBA" id="ARBA00022840"/>
    </source>
</evidence>
<feature type="region of interest" description="Disordered" evidence="5">
    <location>
        <begin position="453"/>
        <end position="571"/>
    </location>
</feature>
<dbReference type="CDD" id="cd14014">
    <property type="entry name" value="STKc_PknB_like"/>
    <property type="match status" value="1"/>
</dbReference>
<feature type="transmembrane region" description="Helical" evidence="6">
    <location>
        <begin position="388"/>
        <end position="409"/>
    </location>
</feature>
<dbReference type="KEGG" id="bsed:DN745_03520"/>
<keyword evidence="6" id="KW-1133">Transmembrane helix</keyword>
<keyword evidence="6" id="KW-0812">Transmembrane</keyword>
<dbReference type="PANTHER" id="PTHR43289:SF6">
    <property type="entry name" value="SERINE_THREONINE-PROTEIN KINASE NEKL-3"/>
    <property type="match status" value="1"/>
</dbReference>
<evidence type="ECO:0000313" key="7">
    <source>
        <dbReference type="EMBL" id="AWV88465.1"/>
    </source>
</evidence>
<dbReference type="OrthoDB" id="9779541at2"/>
<dbReference type="GO" id="GO:0004674">
    <property type="term" value="F:protein serine/threonine kinase activity"/>
    <property type="evidence" value="ECO:0007669"/>
    <property type="project" value="TreeGrafter"/>
</dbReference>
<dbReference type="PANTHER" id="PTHR43289">
    <property type="entry name" value="MITOGEN-ACTIVATED PROTEIN KINASE KINASE KINASE 20-RELATED"/>
    <property type="match status" value="1"/>
</dbReference>
<feature type="compositionally biased region" description="Basic and acidic residues" evidence="5">
    <location>
        <begin position="487"/>
        <end position="499"/>
    </location>
</feature>
<dbReference type="PROSITE" id="PS00108">
    <property type="entry name" value="PROTEIN_KINASE_ST"/>
    <property type="match status" value="1"/>
</dbReference>
<protein>
    <submittedName>
        <fullName evidence="7">Uncharacterized protein</fullName>
    </submittedName>
</protein>
<dbReference type="SUPFAM" id="SSF56112">
    <property type="entry name" value="Protein kinase-like (PK-like)"/>
    <property type="match status" value="1"/>
</dbReference>
<proteinExistence type="predicted"/>
<evidence type="ECO:0000313" key="8">
    <source>
        <dbReference type="Proteomes" id="UP000249799"/>
    </source>
</evidence>
<evidence type="ECO:0000256" key="5">
    <source>
        <dbReference type="SAM" id="MobiDB-lite"/>
    </source>
</evidence>
<keyword evidence="2" id="KW-0547">Nucleotide-binding</keyword>
<dbReference type="InterPro" id="IPR017441">
    <property type="entry name" value="Protein_kinase_ATP_BS"/>
</dbReference>
<evidence type="ECO:0000256" key="6">
    <source>
        <dbReference type="SAM" id="Phobius"/>
    </source>
</evidence>
<evidence type="ECO:0000256" key="3">
    <source>
        <dbReference type="ARBA" id="ARBA00022777"/>
    </source>
</evidence>
<gene>
    <name evidence="7" type="ORF">DN745_03520</name>
</gene>
<dbReference type="AlphaFoldDB" id="A0A2Z4FI37"/>
<reference evidence="7 8" key="1">
    <citation type="submission" date="2018-06" db="EMBL/GenBank/DDBJ databases">
        <title>Lujinxingia sediminis gen. nov. sp. nov., a new facultative anaerobic member of the class Deltaproteobacteria, and proposal of Lujinxingaceae fam. nov.</title>
        <authorList>
            <person name="Guo L.-Y."/>
            <person name="Li C.-M."/>
            <person name="Wang S."/>
            <person name="Du Z.-J."/>
        </authorList>
    </citation>
    <scope>NUCLEOTIDE SEQUENCE [LARGE SCALE GENOMIC DNA]</scope>
    <source>
        <strain evidence="7 8">FA350</strain>
    </source>
</reference>
<dbReference type="InterPro" id="IPR000719">
    <property type="entry name" value="Prot_kinase_dom"/>
</dbReference>
<dbReference type="GO" id="GO:0005524">
    <property type="term" value="F:ATP binding"/>
    <property type="evidence" value="ECO:0007669"/>
    <property type="project" value="UniProtKB-UniRule"/>
</dbReference>
<sequence>MTIETTAQTLAEIRPGSVIDGRYTIEGELGAGGFATVFSAFDREIERQVAIKVLNLAAMGGGQNVDVQPFLERFRREARLAARIRHGNVVEIYDFGVLGTRSNPYMVMEMLDGHDLQDEIDKGGGMPPSRALPLFCGALDALGEAHLLGIVHKDLKPANLFINRPGTRHEILKVVDFGIAHIGESSESRMTQTGAMFGTPQYLPPEYIQTQVVTPGMDVYQMGLILVELLTGRPVVNEDNPWQCAVKHVTREIDIPVELLDGVLGPILRRALEYEPEDRYATAAQFGDALSEIDPAQVGDVRSPNTPYRKIDNSSGQFVPIARPEDIVAAQDTAAMLQPPVAQTLGISGGLDSLGAPRPPAHVAVNDNSETLVSWEDAEPDQGSNKKLWLVLILLLFLVIGAGVLVALFGPGSGDGATDSTVGEEKLIAEPTEAKATPEPGEILGADALKDPVAQPTNIGEKDPQPAVAAEPLGADHGVGADTAKTQQDEPAKVVEKPKPAPATTNKPRDTKQNTVKPKDTRPKTITKVERPPVKTVTPKPKPPVIKEEPPKKNTGMLLAPELEPSMDLAP</sequence>
<feature type="compositionally biased region" description="Basic and acidic residues" evidence="5">
    <location>
        <begin position="507"/>
        <end position="533"/>
    </location>
</feature>
<dbReference type="InterPro" id="IPR008271">
    <property type="entry name" value="Ser/Thr_kinase_AS"/>
</dbReference>
<dbReference type="PROSITE" id="PS50011">
    <property type="entry name" value="PROTEIN_KINASE_DOM"/>
    <property type="match status" value="1"/>
</dbReference>
<dbReference type="Gene3D" id="3.30.200.20">
    <property type="entry name" value="Phosphorylase Kinase, domain 1"/>
    <property type="match status" value="1"/>
</dbReference>
<keyword evidence="8" id="KW-1185">Reference proteome</keyword>
<keyword evidence="3" id="KW-0418">Kinase</keyword>